<dbReference type="EMBL" id="JACIDX010000002">
    <property type="protein sequence ID" value="MBB3953811.1"/>
    <property type="molecule type" value="Genomic_DNA"/>
</dbReference>
<dbReference type="AlphaFoldDB" id="A0A7W6CIQ8"/>
<dbReference type="PANTHER" id="PTHR30273">
    <property type="entry name" value="PERIPLASMIC SIGNAL SENSOR AND SIGMA FACTOR ACTIVATOR FECR-RELATED"/>
    <property type="match status" value="1"/>
</dbReference>
<comment type="caution">
    <text evidence="2">The sequence shown here is derived from an EMBL/GenBank/DDBJ whole genome shotgun (WGS) entry which is preliminary data.</text>
</comment>
<protein>
    <submittedName>
        <fullName evidence="2">Transmembrane sensor</fullName>
    </submittedName>
</protein>
<dbReference type="Pfam" id="PF04773">
    <property type="entry name" value="FecR"/>
    <property type="match status" value="1"/>
</dbReference>
<keyword evidence="3" id="KW-1185">Reference proteome</keyword>
<dbReference type="RefSeq" id="WP_246404207.1">
    <property type="nucleotide sequence ID" value="NZ_JACIDX010000002.1"/>
</dbReference>
<reference evidence="2 3" key="1">
    <citation type="submission" date="2020-08" db="EMBL/GenBank/DDBJ databases">
        <title>Genomic Encyclopedia of Type Strains, Phase IV (KMG-IV): sequencing the most valuable type-strain genomes for metagenomic binning, comparative biology and taxonomic classification.</title>
        <authorList>
            <person name="Goeker M."/>
        </authorList>
    </citation>
    <scope>NUCLEOTIDE SEQUENCE [LARGE SCALE GENOMIC DNA]</scope>
    <source>
        <strain evidence="2 3">DSM 27057</strain>
    </source>
</reference>
<organism evidence="2 3">
    <name type="scientific">Novosphingobium sediminicola</name>
    <dbReference type="NCBI Taxonomy" id="563162"/>
    <lineage>
        <taxon>Bacteria</taxon>
        <taxon>Pseudomonadati</taxon>
        <taxon>Pseudomonadota</taxon>
        <taxon>Alphaproteobacteria</taxon>
        <taxon>Sphingomonadales</taxon>
        <taxon>Sphingomonadaceae</taxon>
        <taxon>Novosphingobium</taxon>
    </lineage>
</organism>
<keyword evidence="2" id="KW-0472">Membrane</keyword>
<evidence type="ECO:0000313" key="3">
    <source>
        <dbReference type="Proteomes" id="UP000548867"/>
    </source>
</evidence>
<feature type="domain" description="FecR protein" evidence="1">
    <location>
        <begin position="73"/>
        <end position="165"/>
    </location>
</feature>
<evidence type="ECO:0000259" key="1">
    <source>
        <dbReference type="Pfam" id="PF04773"/>
    </source>
</evidence>
<dbReference type="PIRSF" id="PIRSF018266">
    <property type="entry name" value="FecR"/>
    <property type="match status" value="1"/>
</dbReference>
<dbReference type="Gene3D" id="2.60.120.1440">
    <property type="match status" value="1"/>
</dbReference>
<dbReference type="Proteomes" id="UP000548867">
    <property type="component" value="Unassembled WGS sequence"/>
</dbReference>
<dbReference type="PANTHER" id="PTHR30273:SF2">
    <property type="entry name" value="PROTEIN FECR"/>
    <property type="match status" value="1"/>
</dbReference>
<proteinExistence type="predicted"/>
<sequence length="280" mass="29672">MAQRAQFEAWLDEHPRHSGALLRAQAVLHLATAAAPAAQETSPLRRWRLAAGALGLLAASLVAWLAIDPGAQTYATTQGELRRLALADGSALTLDAASKLRVDLDEDTRKVSLSQGRALFRVAHNAARPFSVQAGDVTITDIGTVFSVSTQGDTVNVLVSEGEVEVRRGGVLLRLTAGQGVRLGKDGAPVRMGLAAPALERALAWTSGRIDLDGETLASALAEFNQHNRVSIRLANPALGREKFYGAFRLDDPEGFARAAALGLNVQMRAEEGGWVIGAK</sequence>
<keyword evidence="2" id="KW-0812">Transmembrane</keyword>
<dbReference type="GO" id="GO:0016989">
    <property type="term" value="F:sigma factor antagonist activity"/>
    <property type="evidence" value="ECO:0007669"/>
    <property type="project" value="TreeGrafter"/>
</dbReference>
<name>A0A7W6CIQ8_9SPHN</name>
<dbReference type="InterPro" id="IPR006860">
    <property type="entry name" value="FecR"/>
</dbReference>
<evidence type="ECO:0000313" key="2">
    <source>
        <dbReference type="EMBL" id="MBB3953811.1"/>
    </source>
</evidence>
<gene>
    <name evidence="2" type="ORF">GGR38_000738</name>
</gene>
<dbReference type="InterPro" id="IPR012373">
    <property type="entry name" value="Ferrdict_sens_TM"/>
</dbReference>
<accession>A0A7W6CIQ8</accession>